<dbReference type="InterPro" id="IPR020360">
    <property type="entry name" value="Uncharacterised_alr2393"/>
</dbReference>
<keyword evidence="1" id="KW-0472">Membrane</keyword>
<feature type="transmembrane region" description="Helical" evidence="1">
    <location>
        <begin position="59"/>
        <end position="76"/>
    </location>
</feature>
<evidence type="ECO:0000256" key="1">
    <source>
        <dbReference type="SAM" id="Phobius"/>
    </source>
</evidence>
<evidence type="ECO:0000313" key="3">
    <source>
        <dbReference type="Proteomes" id="UP000729701"/>
    </source>
</evidence>
<feature type="transmembrane region" description="Helical" evidence="1">
    <location>
        <begin position="166"/>
        <end position="186"/>
    </location>
</feature>
<evidence type="ECO:0000313" key="2">
    <source>
        <dbReference type="EMBL" id="MBW4669698.1"/>
    </source>
</evidence>
<reference evidence="2" key="2">
    <citation type="journal article" date="2022" name="Microbiol. Resour. Announc.">
        <title>Metagenome Sequencing to Explore Phylogenomics of Terrestrial Cyanobacteria.</title>
        <authorList>
            <person name="Ward R.D."/>
            <person name="Stajich J.E."/>
            <person name="Johansen J.R."/>
            <person name="Huntemann M."/>
            <person name="Clum A."/>
            <person name="Foster B."/>
            <person name="Foster B."/>
            <person name="Roux S."/>
            <person name="Palaniappan K."/>
            <person name="Varghese N."/>
            <person name="Mukherjee S."/>
            <person name="Reddy T.B.K."/>
            <person name="Daum C."/>
            <person name="Copeland A."/>
            <person name="Chen I.A."/>
            <person name="Ivanova N.N."/>
            <person name="Kyrpides N.C."/>
            <person name="Shapiro N."/>
            <person name="Eloe-Fadrosh E.A."/>
            <person name="Pietrasiak N."/>
        </authorList>
    </citation>
    <scope>NUCLEOTIDE SEQUENCE</scope>
    <source>
        <strain evidence="2">GSE-NOS-MK-12-04C</strain>
    </source>
</reference>
<comment type="caution">
    <text evidence="2">The sequence shown here is derived from an EMBL/GenBank/DDBJ whole genome shotgun (WGS) entry which is preliminary data.</text>
</comment>
<feature type="transmembrane region" description="Helical" evidence="1">
    <location>
        <begin position="31"/>
        <end position="47"/>
    </location>
</feature>
<dbReference type="Proteomes" id="UP000729701">
    <property type="component" value="Unassembled WGS sequence"/>
</dbReference>
<dbReference type="AlphaFoldDB" id="A0A951QR97"/>
<accession>A0A951QR97</accession>
<proteinExistence type="predicted"/>
<feature type="transmembrane region" description="Helical" evidence="1">
    <location>
        <begin position="88"/>
        <end position="106"/>
    </location>
</feature>
<keyword evidence="1" id="KW-0812">Transmembrane</keyword>
<keyword evidence="1" id="KW-1133">Transmembrane helix</keyword>
<dbReference type="NCBIfam" id="NF037953">
    <property type="entry name" value="frad"/>
    <property type="match status" value="1"/>
</dbReference>
<gene>
    <name evidence="2" type="primary">fraD</name>
    <name evidence="2" type="ORF">KME60_20345</name>
</gene>
<dbReference type="Pfam" id="PF17310">
    <property type="entry name" value="DUF5357"/>
    <property type="match status" value="1"/>
</dbReference>
<protein>
    <submittedName>
        <fullName evidence="2">Septal junction protein FraD</fullName>
    </submittedName>
</protein>
<name>A0A951QR97_9CYAN</name>
<dbReference type="EMBL" id="JAHHGZ010000023">
    <property type="protein sequence ID" value="MBW4669698.1"/>
    <property type="molecule type" value="Genomic_DNA"/>
</dbReference>
<reference evidence="2" key="1">
    <citation type="submission" date="2021-05" db="EMBL/GenBank/DDBJ databases">
        <authorList>
            <person name="Pietrasiak N."/>
            <person name="Ward R."/>
            <person name="Stajich J.E."/>
            <person name="Kurbessoian T."/>
        </authorList>
    </citation>
    <scope>NUCLEOTIDE SEQUENCE</scope>
    <source>
        <strain evidence="2">GSE-NOS-MK-12-04C</strain>
    </source>
</reference>
<organism evidence="2 3">
    <name type="scientific">Cyanomargarita calcarea GSE-NOS-MK-12-04C</name>
    <dbReference type="NCBI Taxonomy" id="2839659"/>
    <lineage>
        <taxon>Bacteria</taxon>
        <taxon>Bacillati</taxon>
        <taxon>Cyanobacteriota</taxon>
        <taxon>Cyanophyceae</taxon>
        <taxon>Nostocales</taxon>
        <taxon>Cyanomargaritaceae</taxon>
        <taxon>Cyanomargarita</taxon>
    </lineage>
</organism>
<sequence length="359" mass="40647">MNLLFKDVFGVFKIFEDVYARIRKLLVPPKAYSWQTLIYLSLFSWIMSSFTTQGFVKDIISFLGWMFLIAGTAWYTTDSPILIPNTSMPVGSLITGFLVSVFAFGHGDEVTAAETWDIWSLVVVTPRTVVFWPTISALITAIPEFFEGSGTDTKTLLPKTEDRQRVIVLIASCMVLSCWLQLYFLVDSWVAEYPSLQIDNFERSSLVVRTESSVKTPKNGVVILDKLEPLVKGRLAAKSWSEVEIWLKNANQEVRELGKQVIDKHLDNFDEKALWHVEPRIVNIKTRNKLDGYRLDLLSIWTGPSSNTRRFYLRKSCRISPIAGFGGDTPNTQRRPNDTFAEVECDKKSSLIAGSPPAN</sequence>